<gene>
    <name evidence="5" type="ORF">F1737_04040</name>
</gene>
<dbReference type="AlphaFoldDB" id="A0AA97FAQ7"/>
<dbReference type="PROSITE" id="PS50853">
    <property type="entry name" value="FN3"/>
    <property type="match status" value="1"/>
</dbReference>
<keyword evidence="6" id="KW-1185">Reference proteome</keyword>
<dbReference type="GeneID" id="85229310"/>
<keyword evidence="1" id="KW-0677">Repeat</keyword>
<evidence type="ECO:0000313" key="6">
    <source>
        <dbReference type="Proteomes" id="UP001301797"/>
    </source>
</evidence>
<feature type="transmembrane region" description="Helical" evidence="3">
    <location>
        <begin position="812"/>
        <end position="835"/>
    </location>
</feature>
<dbReference type="CDD" id="cd00063">
    <property type="entry name" value="FN3"/>
    <property type="match status" value="1"/>
</dbReference>
<dbReference type="Proteomes" id="UP001301797">
    <property type="component" value="Chromosome"/>
</dbReference>
<keyword evidence="3" id="KW-0472">Membrane</keyword>
<evidence type="ECO:0000259" key="4">
    <source>
        <dbReference type="PROSITE" id="PS50853"/>
    </source>
</evidence>
<dbReference type="SMART" id="SM00710">
    <property type="entry name" value="PbH1"/>
    <property type="match status" value="3"/>
</dbReference>
<dbReference type="InterPro" id="IPR013783">
    <property type="entry name" value="Ig-like_fold"/>
</dbReference>
<feature type="compositionally biased region" description="Low complexity" evidence="2">
    <location>
        <begin position="784"/>
        <end position="799"/>
    </location>
</feature>
<dbReference type="PANTHER" id="PTHR46708">
    <property type="entry name" value="TENASCIN"/>
    <property type="match status" value="1"/>
</dbReference>
<evidence type="ECO:0000313" key="5">
    <source>
        <dbReference type="EMBL" id="WOF15925.1"/>
    </source>
</evidence>
<dbReference type="Gene3D" id="2.60.40.10">
    <property type="entry name" value="Immunoglobulins"/>
    <property type="match status" value="2"/>
</dbReference>
<feature type="region of interest" description="Disordered" evidence="2">
    <location>
        <begin position="783"/>
        <end position="803"/>
    </location>
</feature>
<dbReference type="InterPro" id="IPR003961">
    <property type="entry name" value="FN3_dom"/>
</dbReference>
<dbReference type="InterPro" id="IPR022441">
    <property type="entry name" value="Para_beta_helix_rpt-2"/>
</dbReference>
<dbReference type="KEGG" id="mefw:F1737_04040"/>
<dbReference type="InterPro" id="IPR011050">
    <property type="entry name" value="Pectin_lyase_fold/virulence"/>
</dbReference>
<protein>
    <recommendedName>
        <fullName evidence="4">Fibronectin type-III domain-containing protein</fullName>
    </recommendedName>
</protein>
<dbReference type="InterPro" id="IPR012334">
    <property type="entry name" value="Pectin_lyas_fold"/>
</dbReference>
<feature type="domain" description="Fibronectin type-III" evidence="4">
    <location>
        <begin position="284"/>
        <end position="374"/>
    </location>
</feature>
<dbReference type="SUPFAM" id="SSF49265">
    <property type="entry name" value="Fibronectin type III"/>
    <property type="match status" value="3"/>
</dbReference>
<organism evidence="5 6">
    <name type="scientific">Methanochimaera problematica</name>
    <dbReference type="NCBI Taxonomy" id="2609417"/>
    <lineage>
        <taxon>Archaea</taxon>
        <taxon>Methanobacteriati</taxon>
        <taxon>Methanobacteriota</taxon>
        <taxon>Stenosarchaea group</taxon>
        <taxon>Methanomicrobia</taxon>
        <taxon>Methanomicrobiales</taxon>
        <taxon>Methanomicrobiaceae</taxon>
        <taxon>Methanochimaera</taxon>
    </lineage>
</organism>
<dbReference type="SMART" id="SM00060">
    <property type="entry name" value="FN3"/>
    <property type="match status" value="5"/>
</dbReference>
<evidence type="ECO:0000256" key="3">
    <source>
        <dbReference type="SAM" id="Phobius"/>
    </source>
</evidence>
<evidence type="ECO:0000256" key="1">
    <source>
        <dbReference type="ARBA" id="ARBA00022737"/>
    </source>
</evidence>
<keyword evidence="3" id="KW-1133">Transmembrane helix</keyword>
<dbReference type="NCBIfam" id="TIGR03804">
    <property type="entry name" value="para_beta_helix"/>
    <property type="match status" value="1"/>
</dbReference>
<proteinExistence type="predicted"/>
<dbReference type="InterPro" id="IPR050991">
    <property type="entry name" value="ECM_Regulatory_Proteins"/>
</dbReference>
<dbReference type="InterPro" id="IPR036116">
    <property type="entry name" value="FN3_sf"/>
</dbReference>
<dbReference type="InterPro" id="IPR006626">
    <property type="entry name" value="PbH1"/>
</dbReference>
<name>A0AA97FAQ7_9EURY</name>
<dbReference type="SUPFAM" id="SSF51126">
    <property type="entry name" value="Pectin lyase-like"/>
    <property type="match status" value="1"/>
</dbReference>
<dbReference type="PANTHER" id="PTHR46708:SF2">
    <property type="entry name" value="FIBRONECTIN TYPE-III DOMAIN-CONTAINING PROTEIN"/>
    <property type="match status" value="1"/>
</dbReference>
<dbReference type="Pfam" id="PF00041">
    <property type="entry name" value="fn3"/>
    <property type="match status" value="1"/>
</dbReference>
<keyword evidence="3" id="KW-0812">Transmembrane</keyword>
<reference evidence="5 6" key="1">
    <citation type="submission" date="2019-09" db="EMBL/GenBank/DDBJ databases">
        <title>The complete genome of Methanoplanus sp. FWC-SCC4.</title>
        <authorList>
            <person name="Chen S.-C."/>
            <person name="Zhou Y.-Z."/>
            <person name="Lai M.-C."/>
        </authorList>
    </citation>
    <scope>NUCLEOTIDE SEQUENCE [LARGE SCALE GENOMIC DNA]</scope>
    <source>
        <strain evidence="5 6">FWC-SCC4</strain>
    </source>
</reference>
<dbReference type="InterPro" id="IPR007742">
    <property type="entry name" value="NosD_dom"/>
</dbReference>
<dbReference type="EMBL" id="CP043875">
    <property type="protein sequence ID" value="WOF15925.1"/>
    <property type="molecule type" value="Genomic_DNA"/>
</dbReference>
<dbReference type="Pfam" id="PF05048">
    <property type="entry name" value="NosD"/>
    <property type="match status" value="1"/>
</dbReference>
<accession>A0AA97FAQ7</accession>
<sequence>MKYKNDALIKYGFLVLMLLLSTVFLPVCAEEIDVTPGMSIQDNINNATEGDTILVHSGIYQENIVVDKKISLIGYDSGSGYPVIDGFNNKSCIHVKENEAIIEKLVLINSSSSNCYGLLSSADDCTFREIEVRDNYFGICLGPGTKNNILINSNIYDNAQSGIKIDRSSSNQITRNNISDNFYGIIIFKGSSNLIYDNIFNNKYHDVSFTGSYENKWNITPLIKENIIGGPITAGNYYGKGVGGQTSESMHDVNNDGICDSKLTLDHESLNIDYMPLHSYEPKPPLPVENLKNITYESKSIEWTWEEPNDPYLDYILINFSGSDSKENIPTGIQYYKADNLNPDTEYTIGIFTVNKNGDFSETEVFNTSKTSPDYLLTGLINLTSVSSGYTWINWTWEEPVDPDYSHVMIFSEDSLLDIILKGNKTYNMTGLMPSTEYSIKTQTVDKNGILNETWTNANAKTLTDLTLLGTVSNLSVQDTGYYHINWTWEDPVDDEFVEVIITHNNQEIARVGKGIEFFQKSGLLPNVSYEISTSTIDIFGVENKSFINSTGITKADNIPPMGVSEILNESAGQDYIEWTWINPTDPDLKEINIRIGGKNYTVSGDVNRLKTDGLIPDTEYVISFVTVDTSGNQNQTPQYGKGITYSDKTVLTGVENLRNISCTDNSICWNWTDPNDPEFTQILIYINGESRGSVAKGICNYTATGLLPDTEYTIGTCTTDKYGLINETIINDTARTKPAENTISPIKSSGGGGRRSNLSYIQSTVEEKTSTDQTEISYDSIVESQEPESSQPELPKSSNNQPVQTEEDFTFAYINLLLIFTILFIVVVLIIYLIKR</sequence>
<dbReference type="RefSeq" id="WP_317137495.1">
    <property type="nucleotide sequence ID" value="NZ_CP043875.1"/>
</dbReference>
<dbReference type="Gene3D" id="2.160.20.10">
    <property type="entry name" value="Single-stranded right-handed beta-helix, Pectin lyase-like"/>
    <property type="match status" value="1"/>
</dbReference>
<evidence type="ECO:0000256" key="2">
    <source>
        <dbReference type="SAM" id="MobiDB-lite"/>
    </source>
</evidence>